<dbReference type="InterPro" id="IPR036691">
    <property type="entry name" value="Endo/exonu/phosph_ase_sf"/>
</dbReference>
<dbReference type="Gene3D" id="3.60.10.10">
    <property type="entry name" value="Endonuclease/exonuclease/phosphatase"/>
    <property type="match status" value="1"/>
</dbReference>
<dbReference type="InterPro" id="IPR005135">
    <property type="entry name" value="Endo/exonuclease/phosphatase"/>
</dbReference>
<dbReference type="STRING" id="617002.SAMN05660653_01609"/>
<dbReference type="GO" id="GO:0004527">
    <property type="term" value="F:exonuclease activity"/>
    <property type="evidence" value="ECO:0007669"/>
    <property type="project" value="UniProtKB-KW"/>
</dbReference>
<dbReference type="AlphaFoldDB" id="A0A1G6CL53"/>
<dbReference type="GO" id="GO:0004519">
    <property type="term" value="F:endonuclease activity"/>
    <property type="evidence" value="ECO:0007669"/>
    <property type="project" value="UniProtKB-KW"/>
</dbReference>
<keyword evidence="3" id="KW-1185">Reference proteome</keyword>
<dbReference type="RefSeq" id="WP_092119770.1">
    <property type="nucleotide sequence ID" value="NZ_FMXO01000008.1"/>
</dbReference>
<dbReference type="OrthoDB" id="9813425at2"/>
<accession>A0A1G6CL53</accession>
<keyword evidence="2" id="KW-0378">Hydrolase</keyword>
<dbReference type="PANTHER" id="PTHR14859:SF1">
    <property type="entry name" value="PGAP2-INTERACTING PROTEIN"/>
    <property type="match status" value="1"/>
</dbReference>
<feature type="domain" description="Endonuclease/exonuclease/phosphatase" evidence="1">
    <location>
        <begin position="30"/>
        <end position="224"/>
    </location>
</feature>
<name>A0A1G6CL53_9BACT</name>
<keyword evidence="2" id="KW-0269">Exonuclease</keyword>
<gene>
    <name evidence="2" type="ORF">SAMN05660653_01609</name>
</gene>
<evidence type="ECO:0000259" key="1">
    <source>
        <dbReference type="Pfam" id="PF03372"/>
    </source>
</evidence>
<evidence type="ECO:0000313" key="3">
    <source>
        <dbReference type="Proteomes" id="UP000198771"/>
    </source>
</evidence>
<organism evidence="2 3">
    <name type="scientific">Desulfonatronum thiosulfatophilum</name>
    <dbReference type="NCBI Taxonomy" id="617002"/>
    <lineage>
        <taxon>Bacteria</taxon>
        <taxon>Pseudomonadati</taxon>
        <taxon>Thermodesulfobacteriota</taxon>
        <taxon>Desulfovibrionia</taxon>
        <taxon>Desulfovibrionales</taxon>
        <taxon>Desulfonatronaceae</taxon>
        <taxon>Desulfonatronum</taxon>
    </lineage>
</organism>
<dbReference type="Pfam" id="PF03372">
    <property type="entry name" value="Exo_endo_phos"/>
    <property type="match status" value="1"/>
</dbReference>
<dbReference type="EMBL" id="FMXO01000008">
    <property type="protein sequence ID" value="SDB33566.1"/>
    <property type="molecule type" value="Genomic_DNA"/>
</dbReference>
<dbReference type="GO" id="GO:0006506">
    <property type="term" value="P:GPI anchor biosynthetic process"/>
    <property type="evidence" value="ECO:0007669"/>
    <property type="project" value="TreeGrafter"/>
</dbReference>
<keyword evidence="2" id="KW-0540">Nuclease</keyword>
<reference evidence="2 3" key="1">
    <citation type="submission" date="2016-10" db="EMBL/GenBank/DDBJ databases">
        <authorList>
            <person name="de Groot N.N."/>
        </authorList>
    </citation>
    <scope>NUCLEOTIDE SEQUENCE [LARGE SCALE GENOMIC DNA]</scope>
    <source>
        <strain evidence="2 3">ASO4-2</strain>
    </source>
</reference>
<evidence type="ECO:0000313" key="2">
    <source>
        <dbReference type="EMBL" id="SDB33566.1"/>
    </source>
</evidence>
<dbReference type="Proteomes" id="UP000198771">
    <property type="component" value="Unassembled WGS sequence"/>
</dbReference>
<dbReference type="PANTHER" id="PTHR14859">
    <property type="entry name" value="CALCOFLUOR WHITE HYPERSENSITIVE PROTEIN PRECURSOR"/>
    <property type="match status" value="1"/>
</dbReference>
<dbReference type="InterPro" id="IPR051916">
    <property type="entry name" value="GPI-anchor_lipid_remodeler"/>
</dbReference>
<dbReference type="GO" id="GO:0016020">
    <property type="term" value="C:membrane"/>
    <property type="evidence" value="ECO:0007669"/>
    <property type="project" value="GOC"/>
</dbReference>
<protein>
    <submittedName>
        <fullName evidence="2">Metal-dependent hydrolase, endonuclease/exonuclease/phosphatase family</fullName>
    </submittedName>
</protein>
<keyword evidence="2" id="KW-0255">Endonuclease</keyword>
<sequence>MSVPLLTAATYNVHQWVGMDSFYDPFRGLKVLKELAADVIGLQEVNFPKHIKHKITPSILAEELDMQLVVGKTLMRKEAFYGNVLLTNLPIQNVRRHDISVGSNEPRAVLDVDLQAETGLIRVLNTHFGLRFMERRRQHQRLLEILEEIDQRETTILMGDFNEWLPLCFPFRKIMSIFKCLHAPRSFPTYFPLLALDRILVAPAQSMIEIHVHKSRLAKITSDHYPVVATIKCS</sequence>
<proteinExistence type="predicted"/>
<dbReference type="SUPFAM" id="SSF56219">
    <property type="entry name" value="DNase I-like"/>
    <property type="match status" value="1"/>
</dbReference>